<dbReference type="Gene3D" id="3.40.630.30">
    <property type="match status" value="1"/>
</dbReference>
<proteinExistence type="predicted"/>
<evidence type="ECO:0000259" key="1">
    <source>
        <dbReference type="PROSITE" id="PS51186"/>
    </source>
</evidence>
<keyword evidence="2" id="KW-0808">Transferase</keyword>
<evidence type="ECO:0000313" key="3">
    <source>
        <dbReference type="Proteomes" id="UP000316125"/>
    </source>
</evidence>
<dbReference type="EMBL" id="CP041040">
    <property type="protein sequence ID" value="QDE33498.1"/>
    <property type="molecule type" value="Genomic_DNA"/>
</dbReference>
<reference evidence="2 3" key="1">
    <citation type="submission" date="2019-06" db="EMBL/GenBank/DDBJ databases">
        <title>Complete genome of Microbacterium foliorum M2.</title>
        <authorList>
            <person name="Cao G."/>
        </authorList>
    </citation>
    <scope>NUCLEOTIDE SEQUENCE [LARGE SCALE GENOMIC DNA]</scope>
    <source>
        <strain evidence="2 3">M2</strain>
    </source>
</reference>
<dbReference type="CDD" id="cd04301">
    <property type="entry name" value="NAT_SF"/>
    <property type="match status" value="1"/>
</dbReference>
<organism evidence="2 3">
    <name type="scientific">Microbacterium foliorum</name>
    <dbReference type="NCBI Taxonomy" id="104336"/>
    <lineage>
        <taxon>Bacteria</taxon>
        <taxon>Bacillati</taxon>
        <taxon>Actinomycetota</taxon>
        <taxon>Actinomycetes</taxon>
        <taxon>Micrococcales</taxon>
        <taxon>Microbacteriaceae</taxon>
        <taxon>Microbacterium</taxon>
    </lineage>
</organism>
<name>A0A4Y5YLL3_9MICO</name>
<dbReference type="PROSITE" id="PS51186">
    <property type="entry name" value="GNAT"/>
    <property type="match status" value="1"/>
</dbReference>
<dbReference type="OrthoDB" id="3692150at2"/>
<dbReference type="Proteomes" id="UP000316125">
    <property type="component" value="Chromosome"/>
</dbReference>
<dbReference type="Pfam" id="PF00583">
    <property type="entry name" value="Acetyltransf_1"/>
    <property type="match status" value="1"/>
</dbReference>
<dbReference type="InterPro" id="IPR000182">
    <property type="entry name" value="GNAT_dom"/>
</dbReference>
<dbReference type="GO" id="GO:0016747">
    <property type="term" value="F:acyltransferase activity, transferring groups other than amino-acyl groups"/>
    <property type="evidence" value="ECO:0007669"/>
    <property type="project" value="InterPro"/>
</dbReference>
<dbReference type="AlphaFoldDB" id="A0A4Y5YLL3"/>
<feature type="domain" description="N-acetyltransferase" evidence="1">
    <location>
        <begin position="39"/>
        <end position="202"/>
    </location>
</feature>
<sequence>MARDLHGCSICADVAPPGPGRRGSTGAALRRAVNVGTVFTLSGAEAAGLDPEILDVWRAAFGDAEDAEEWRSSVWDRHRSRAGFRLVTARDGERMLGFAWGHTGERGQYWSDFISREVGRGVDDWIGGHFEFVELAVMPDARGRGIGRRLHDALLADLPHERALLSTSARSDDPAVRLYSSRGWVTLATYGEDRQVMGRVLA</sequence>
<dbReference type="SUPFAM" id="SSF55729">
    <property type="entry name" value="Acyl-CoA N-acyltransferases (Nat)"/>
    <property type="match status" value="1"/>
</dbReference>
<accession>A0A4Y5YLL3</accession>
<evidence type="ECO:0000313" key="2">
    <source>
        <dbReference type="EMBL" id="QDE33498.1"/>
    </source>
</evidence>
<gene>
    <name evidence="2" type="ORF">FIV50_00970</name>
</gene>
<protein>
    <submittedName>
        <fullName evidence="2">GNAT family N-acetyltransferase</fullName>
    </submittedName>
</protein>
<dbReference type="InterPro" id="IPR016181">
    <property type="entry name" value="Acyl_CoA_acyltransferase"/>
</dbReference>